<name>A0A6A4T6W6_SCOMX</name>
<accession>A0A6A4T6W6</accession>
<organism evidence="2 3">
    <name type="scientific">Scophthalmus maximus</name>
    <name type="common">Turbot</name>
    <name type="synonym">Psetta maxima</name>
    <dbReference type="NCBI Taxonomy" id="52904"/>
    <lineage>
        <taxon>Eukaryota</taxon>
        <taxon>Metazoa</taxon>
        <taxon>Chordata</taxon>
        <taxon>Craniata</taxon>
        <taxon>Vertebrata</taxon>
        <taxon>Euteleostomi</taxon>
        <taxon>Actinopterygii</taxon>
        <taxon>Neopterygii</taxon>
        <taxon>Teleostei</taxon>
        <taxon>Neoteleostei</taxon>
        <taxon>Acanthomorphata</taxon>
        <taxon>Carangaria</taxon>
        <taxon>Pleuronectiformes</taxon>
        <taxon>Pleuronectoidei</taxon>
        <taxon>Scophthalmidae</taxon>
        <taxon>Scophthalmus</taxon>
    </lineage>
</organism>
<evidence type="ECO:0000256" key="1">
    <source>
        <dbReference type="SAM" id="MobiDB-lite"/>
    </source>
</evidence>
<proteinExistence type="predicted"/>
<dbReference type="Proteomes" id="UP000438429">
    <property type="component" value="Unassembled WGS sequence"/>
</dbReference>
<feature type="region of interest" description="Disordered" evidence="1">
    <location>
        <begin position="46"/>
        <end position="68"/>
    </location>
</feature>
<sequence length="80" mass="8756">MINFITAGQRRQEALVTSLCLVFSSNTANAMSLRYQNNIKHLVPDSSPGPRLFQSSPNSNTALQPSIFPSPPCEYPSCRG</sequence>
<evidence type="ECO:0000313" key="2">
    <source>
        <dbReference type="EMBL" id="KAF0040619.1"/>
    </source>
</evidence>
<gene>
    <name evidence="2" type="ORF">F2P81_006517</name>
</gene>
<dbReference type="EMBL" id="VEVO01000006">
    <property type="protein sequence ID" value="KAF0040619.1"/>
    <property type="molecule type" value="Genomic_DNA"/>
</dbReference>
<dbReference type="AlphaFoldDB" id="A0A6A4T6W6"/>
<reference evidence="2 3" key="1">
    <citation type="submission" date="2019-06" db="EMBL/GenBank/DDBJ databases">
        <title>Draft genomes of female and male turbot (Scophthalmus maximus).</title>
        <authorList>
            <person name="Xu H."/>
            <person name="Xu X.-W."/>
            <person name="Shao C."/>
            <person name="Chen S."/>
        </authorList>
    </citation>
    <scope>NUCLEOTIDE SEQUENCE [LARGE SCALE GENOMIC DNA]</scope>
    <source>
        <strain evidence="2">Ysfricsl-2016a</strain>
        <tissue evidence="2">Blood</tissue>
    </source>
</reference>
<feature type="compositionally biased region" description="Polar residues" evidence="1">
    <location>
        <begin position="53"/>
        <end position="64"/>
    </location>
</feature>
<protein>
    <submittedName>
        <fullName evidence="2">Uncharacterized protein</fullName>
    </submittedName>
</protein>
<evidence type="ECO:0000313" key="3">
    <source>
        <dbReference type="Proteomes" id="UP000438429"/>
    </source>
</evidence>
<comment type="caution">
    <text evidence="2">The sequence shown here is derived from an EMBL/GenBank/DDBJ whole genome shotgun (WGS) entry which is preliminary data.</text>
</comment>